<feature type="transmembrane region" description="Helical" evidence="1">
    <location>
        <begin position="70"/>
        <end position="93"/>
    </location>
</feature>
<reference evidence="2" key="1">
    <citation type="journal article" date="2021" name="PeerJ">
        <title>Extensive microbial diversity within the chicken gut microbiome revealed by metagenomics and culture.</title>
        <authorList>
            <person name="Gilroy R."/>
            <person name="Ravi A."/>
            <person name="Getino M."/>
            <person name="Pursley I."/>
            <person name="Horton D.L."/>
            <person name="Alikhan N.F."/>
            <person name="Baker D."/>
            <person name="Gharbi K."/>
            <person name="Hall N."/>
            <person name="Watson M."/>
            <person name="Adriaenssens E.M."/>
            <person name="Foster-Nyarko E."/>
            <person name="Jarju S."/>
            <person name="Secka A."/>
            <person name="Antonio M."/>
            <person name="Oren A."/>
            <person name="Chaudhuri R.R."/>
            <person name="La Ragione R."/>
            <person name="Hildebrand F."/>
            <person name="Pallen M.J."/>
        </authorList>
    </citation>
    <scope>NUCLEOTIDE SEQUENCE</scope>
    <source>
        <strain evidence="2">ChiHjej12B11-9195</strain>
    </source>
</reference>
<protein>
    <submittedName>
        <fullName evidence="2">Uncharacterized protein</fullName>
    </submittedName>
</protein>
<proteinExistence type="predicted"/>
<reference evidence="2" key="2">
    <citation type="submission" date="2021-04" db="EMBL/GenBank/DDBJ databases">
        <authorList>
            <person name="Gilroy R."/>
        </authorList>
    </citation>
    <scope>NUCLEOTIDE SEQUENCE</scope>
    <source>
        <strain evidence="2">ChiHjej12B11-9195</strain>
    </source>
</reference>
<accession>A0A9D1ZR38</accession>
<feature type="transmembrane region" description="Helical" evidence="1">
    <location>
        <begin position="222"/>
        <end position="242"/>
    </location>
</feature>
<feature type="transmembrane region" description="Helical" evidence="1">
    <location>
        <begin position="105"/>
        <end position="128"/>
    </location>
</feature>
<feature type="transmembrane region" description="Helical" evidence="1">
    <location>
        <begin position="248"/>
        <end position="266"/>
    </location>
</feature>
<evidence type="ECO:0000256" key="1">
    <source>
        <dbReference type="SAM" id="Phobius"/>
    </source>
</evidence>
<feature type="transmembrane region" description="Helical" evidence="1">
    <location>
        <begin position="12"/>
        <end position="32"/>
    </location>
</feature>
<dbReference type="AlphaFoldDB" id="A0A9D1ZR38"/>
<name>A0A9D1ZR38_9MICC</name>
<keyword evidence="1" id="KW-0472">Membrane</keyword>
<dbReference type="EMBL" id="DXCN01000025">
    <property type="protein sequence ID" value="HIY94587.1"/>
    <property type="molecule type" value="Genomic_DNA"/>
</dbReference>
<keyword evidence="1" id="KW-0812">Transmembrane</keyword>
<sequence>MPTHKDIFTGYLYIIISVFLATSVLVVSYSILIPHAGKNQGEDIYEILPKIKEGVGVLVESFQIFPSSTWLSVAALVVALMIALSIIPGKLMVEAELDYMENLRYLSVTISLISLIAVASSLSLLGFQVWSGYYRNEENFVQLLFSMIVSSFVFIFGALNAAPSSVRVLQEMESIDKKISRLATPPWHAKVIYKNKALKIKSKGLSGVYSEIFCVKFIFSHYYFPSLMPLSVILVVVLVFGWQDGKMLMLFILSFIFPLGFIVFIYERRKRIRFVGGVVSEKNSLELFLMMVVMILLSLSPVMIAVGVTYGAFVTAGDVSGRLIGLLFLCSTLYTIISPLFWLGKIYREHEVDIEEMARNRLKESLSGRKSELEKILETIKS</sequence>
<dbReference type="Proteomes" id="UP000824134">
    <property type="component" value="Unassembled WGS sequence"/>
</dbReference>
<keyword evidence="1" id="KW-1133">Transmembrane helix</keyword>
<feature type="transmembrane region" description="Helical" evidence="1">
    <location>
        <begin position="140"/>
        <end position="162"/>
    </location>
</feature>
<feature type="transmembrane region" description="Helical" evidence="1">
    <location>
        <begin position="287"/>
        <end position="311"/>
    </location>
</feature>
<gene>
    <name evidence="2" type="ORF">H9821_02825</name>
</gene>
<feature type="transmembrane region" description="Helical" evidence="1">
    <location>
        <begin position="323"/>
        <end position="343"/>
    </location>
</feature>
<evidence type="ECO:0000313" key="2">
    <source>
        <dbReference type="EMBL" id="HIY94587.1"/>
    </source>
</evidence>
<organism evidence="2 3">
    <name type="scientific">Candidatus Rothia avicola</name>
    <dbReference type="NCBI Taxonomy" id="2840478"/>
    <lineage>
        <taxon>Bacteria</taxon>
        <taxon>Bacillati</taxon>
        <taxon>Actinomycetota</taxon>
        <taxon>Actinomycetes</taxon>
        <taxon>Micrococcales</taxon>
        <taxon>Micrococcaceae</taxon>
        <taxon>Rothia</taxon>
    </lineage>
</organism>
<evidence type="ECO:0000313" key="3">
    <source>
        <dbReference type="Proteomes" id="UP000824134"/>
    </source>
</evidence>
<comment type="caution">
    <text evidence="2">The sequence shown here is derived from an EMBL/GenBank/DDBJ whole genome shotgun (WGS) entry which is preliminary data.</text>
</comment>